<dbReference type="EMBL" id="VDES01000002">
    <property type="protein sequence ID" value="MBA1374169.1"/>
    <property type="molecule type" value="Genomic_DNA"/>
</dbReference>
<dbReference type="PANTHER" id="PTHR30329">
    <property type="entry name" value="STATOR ELEMENT OF FLAGELLAR MOTOR COMPLEX"/>
    <property type="match status" value="1"/>
</dbReference>
<feature type="domain" description="OmpA-like" evidence="5">
    <location>
        <begin position="86"/>
        <end position="200"/>
    </location>
</feature>
<dbReference type="InterPro" id="IPR006690">
    <property type="entry name" value="OMPA-like_CS"/>
</dbReference>
<reference evidence="6 7" key="1">
    <citation type="journal article" date="1994" name="Int. J. Syst. Bacteriol.">
        <title>Phylogenetic positions of novel aerobic, bacteriochlorophyll a-containing bacteria and description of Roseococcus thiosulfatophilus gen. nov., sp. nov., Erythromicrobium ramosum gen. nov., sp. nov., and Erythrobacter litoralis sp. nov.</title>
        <authorList>
            <person name="Yurkov V."/>
            <person name="Stackebrandt E."/>
            <person name="Holmes A."/>
            <person name="Fuerst J.A."/>
            <person name="Hugenholtz P."/>
            <person name="Golecki J."/>
            <person name="Gad'on N."/>
            <person name="Gorlenko V.M."/>
            <person name="Kompantseva E.I."/>
            <person name="Drews G."/>
        </authorList>
    </citation>
    <scope>NUCLEOTIDE SEQUENCE [LARGE SCALE GENOMIC DNA]</scope>
    <source>
        <strain evidence="6 7">KR-99</strain>
    </source>
</reference>
<evidence type="ECO:0000256" key="1">
    <source>
        <dbReference type="ARBA" id="ARBA00004442"/>
    </source>
</evidence>
<dbReference type="InterPro" id="IPR006664">
    <property type="entry name" value="OMP_bac"/>
</dbReference>
<evidence type="ECO:0000313" key="6">
    <source>
        <dbReference type="EMBL" id="MBA1374169.1"/>
    </source>
</evidence>
<dbReference type="PROSITE" id="PS51123">
    <property type="entry name" value="OMPA_2"/>
    <property type="match status" value="1"/>
</dbReference>
<dbReference type="AlphaFoldDB" id="A0A7V8U8M5"/>
<comment type="caution">
    <text evidence="6">The sequence shown here is derived from an EMBL/GenBank/DDBJ whole genome shotgun (WGS) entry which is preliminary data.</text>
</comment>
<dbReference type="GO" id="GO:0009279">
    <property type="term" value="C:cell outer membrane"/>
    <property type="evidence" value="ECO:0007669"/>
    <property type="project" value="UniProtKB-SubCell"/>
</dbReference>
<dbReference type="InterPro" id="IPR050330">
    <property type="entry name" value="Bact_OuterMem_StrucFunc"/>
</dbReference>
<organism evidence="6 7">
    <name type="scientific">Sphingomonas ursincola</name>
    <dbReference type="NCBI Taxonomy" id="56361"/>
    <lineage>
        <taxon>Bacteria</taxon>
        <taxon>Pseudomonadati</taxon>
        <taxon>Pseudomonadota</taxon>
        <taxon>Alphaproteobacteria</taxon>
        <taxon>Sphingomonadales</taxon>
        <taxon>Sphingomonadaceae</taxon>
        <taxon>Sphingomonas</taxon>
    </lineage>
</organism>
<keyword evidence="2 4" id="KW-0472">Membrane</keyword>
<comment type="subcellular location">
    <subcellularLocation>
        <location evidence="1">Cell outer membrane</location>
    </subcellularLocation>
</comment>
<dbReference type="PRINTS" id="PR01021">
    <property type="entry name" value="OMPADOMAIN"/>
</dbReference>
<evidence type="ECO:0000259" key="5">
    <source>
        <dbReference type="PROSITE" id="PS51123"/>
    </source>
</evidence>
<evidence type="ECO:0000256" key="4">
    <source>
        <dbReference type="PROSITE-ProRule" id="PRU00473"/>
    </source>
</evidence>
<evidence type="ECO:0000256" key="3">
    <source>
        <dbReference type="ARBA" id="ARBA00023237"/>
    </source>
</evidence>
<dbReference type="Pfam" id="PF00691">
    <property type="entry name" value="OmpA"/>
    <property type="match status" value="1"/>
</dbReference>
<dbReference type="InterPro" id="IPR006665">
    <property type="entry name" value="OmpA-like"/>
</dbReference>
<dbReference type="InterPro" id="IPR036737">
    <property type="entry name" value="OmpA-like_sf"/>
</dbReference>
<evidence type="ECO:0000313" key="7">
    <source>
        <dbReference type="Proteomes" id="UP000589292"/>
    </source>
</evidence>
<dbReference type="PROSITE" id="PS01068">
    <property type="entry name" value="OMPA_1"/>
    <property type="match status" value="1"/>
</dbReference>
<dbReference type="PROSITE" id="PS51257">
    <property type="entry name" value="PROKAR_LIPOPROTEIN"/>
    <property type="match status" value="1"/>
</dbReference>
<keyword evidence="7" id="KW-1185">Reference proteome</keyword>
<dbReference type="SUPFAM" id="SSF103088">
    <property type="entry name" value="OmpA-like"/>
    <property type="match status" value="1"/>
</dbReference>
<dbReference type="Proteomes" id="UP000589292">
    <property type="component" value="Unassembled WGS sequence"/>
</dbReference>
<dbReference type="Gene3D" id="3.30.1330.60">
    <property type="entry name" value="OmpA-like domain"/>
    <property type="match status" value="1"/>
</dbReference>
<keyword evidence="3" id="KW-0998">Cell outer membrane</keyword>
<proteinExistence type="predicted"/>
<dbReference type="PANTHER" id="PTHR30329:SF21">
    <property type="entry name" value="LIPOPROTEIN YIAD-RELATED"/>
    <property type="match status" value="1"/>
</dbReference>
<accession>A0A7V8U8M5</accession>
<gene>
    <name evidence="6" type="ORF">FG486_07450</name>
</gene>
<dbReference type="RefSeq" id="WP_181267097.1">
    <property type="nucleotide sequence ID" value="NZ_BAAAGB010000001.1"/>
</dbReference>
<name>A0A7V8U8M5_9SPHN</name>
<evidence type="ECO:0000256" key="2">
    <source>
        <dbReference type="ARBA" id="ARBA00023136"/>
    </source>
</evidence>
<dbReference type="CDD" id="cd07185">
    <property type="entry name" value="OmpA_C-like"/>
    <property type="match status" value="1"/>
</dbReference>
<sequence>MMRARGLSIALVALTLAGCAGPSLLLMNNEDGSNEGALAVIDEKCGNPDGSTIAGSFTRTRLSGCAPRPKGVGEAALKPEERSLIANLPPPPARFTMYFIPDTTVLAPGSEGMIDALAEHFKARPGAELEIIGYTDTVGKPEYNLTLSQKRADEIKGRLVQLGFPAEVITTTGRGETELRFPTPDETENGGNRRVEIIVR</sequence>
<protein>
    <submittedName>
        <fullName evidence="6">OmpA family protein</fullName>
    </submittedName>
</protein>